<reference evidence="9" key="1">
    <citation type="journal article" date="2020" name="Stud. Mycol.">
        <title>101 Dothideomycetes genomes: a test case for predicting lifestyles and emergence of pathogens.</title>
        <authorList>
            <person name="Haridas S."/>
            <person name="Albert R."/>
            <person name="Binder M."/>
            <person name="Bloem J."/>
            <person name="Labutti K."/>
            <person name="Salamov A."/>
            <person name="Andreopoulos B."/>
            <person name="Baker S."/>
            <person name="Barry K."/>
            <person name="Bills G."/>
            <person name="Bluhm B."/>
            <person name="Cannon C."/>
            <person name="Castanera R."/>
            <person name="Culley D."/>
            <person name="Daum C."/>
            <person name="Ezra D."/>
            <person name="Gonzalez J."/>
            <person name="Henrissat B."/>
            <person name="Kuo A."/>
            <person name="Liang C."/>
            <person name="Lipzen A."/>
            <person name="Lutzoni F."/>
            <person name="Magnuson J."/>
            <person name="Mondo S."/>
            <person name="Nolan M."/>
            <person name="Ohm R."/>
            <person name="Pangilinan J."/>
            <person name="Park H.-J."/>
            <person name="Ramirez L."/>
            <person name="Alfaro M."/>
            <person name="Sun H."/>
            <person name="Tritt A."/>
            <person name="Yoshinaga Y."/>
            <person name="Zwiers L.-H."/>
            <person name="Turgeon B."/>
            <person name="Goodwin S."/>
            <person name="Spatafora J."/>
            <person name="Crous P."/>
            <person name="Grigoriev I."/>
        </authorList>
    </citation>
    <scope>NUCLEOTIDE SEQUENCE</scope>
    <source>
        <strain evidence="9">CBS 122368</strain>
    </source>
</reference>
<accession>A0A6A6IQS9</accession>
<evidence type="ECO:0000256" key="4">
    <source>
        <dbReference type="ARBA" id="ARBA00023136"/>
    </source>
</evidence>
<comment type="similarity">
    <text evidence="5">Belongs to the SAT4 family.</text>
</comment>
<organism evidence="9 10">
    <name type="scientific">Trematosphaeria pertusa</name>
    <dbReference type="NCBI Taxonomy" id="390896"/>
    <lineage>
        <taxon>Eukaryota</taxon>
        <taxon>Fungi</taxon>
        <taxon>Dikarya</taxon>
        <taxon>Ascomycota</taxon>
        <taxon>Pezizomycotina</taxon>
        <taxon>Dothideomycetes</taxon>
        <taxon>Pleosporomycetidae</taxon>
        <taxon>Pleosporales</taxon>
        <taxon>Massarineae</taxon>
        <taxon>Trematosphaeriaceae</taxon>
        <taxon>Trematosphaeria</taxon>
    </lineage>
</organism>
<dbReference type="OrthoDB" id="5429740at2759"/>
<proteinExistence type="inferred from homology"/>
<evidence type="ECO:0000256" key="2">
    <source>
        <dbReference type="ARBA" id="ARBA00022692"/>
    </source>
</evidence>
<dbReference type="Pfam" id="PF20684">
    <property type="entry name" value="Fung_rhodopsin"/>
    <property type="match status" value="1"/>
</dbReference>
<keyword evidence="2 7" id="KW-0812">Transmembrane</keyword>
<comment type="subcellular location">
    <subcellularLocation>
        <location evidence="1">Membrane</location>
        <topology evidence="1">Multi-pass membrane protein</topology>
    </subcellularLocation>
</comment>
<feature type="compositionally biased region" description="Polar residues" evidence="6">
    <location>
        <begin position="358"/>
        <end position="368"/>
    </location>
</feature>
<dbReference type="GO" id="GO:0016020">
    <property type="term" value="C:membrane"/>
    <property type="evidence" value="ECO:0007669"/>
    <property type="project" value="UniProtKB-SubCell"/>
</dbReference>
<feature type="transmembrane region" description="Helical" evidence="7">
    <location>
        <begin position="63"/>
        <end position="81"/>
    </location>
</feature>
<name>A0A6A6IQS9_9PLEO</name>
<evidence type="ECO:0000256" key="1">
    <source>
        <dbReference type="ARBA" id="ARBA00004141"/>
    </source>
</evidence>
<keyword evidence="4 7" id="KW-0472">Membrane</keyword>
<feature type="region of interest" description="Disordered" evidence="6">
    <location>
        <begin position="322"/>
        <end position="402"/>
    </location>
</feature>
<feature type="compositionally biased region" description="Polar residues" evidence="6">
    <location>
        <begin position="378"/>
        <end position="388"/>
    </location>
</feature>
<feature type="domain" description="Rhodopsin" evidence="8">
    <location>
        <begin position="39"/>
        <end position="276"/>
    </location>
</feature>
<feature type="transmembrane region" description="Helical" evidence="7">
    <location>
        <begin position="130"/>
        <end position="153"/>
    </location>
</feature>
<keyword evidence="3 7" id="KW-1133">Transmembrane helix</keyword>
<dbReference type="InterPro" id="IPR049326">
    <property type="entry name" value="Rhodopsin_dom_fungi"/>
</dbReference>
<dbReference type="RefSeq" id="XP_033686887.1">
    <property type="nucleotide sequence ID" value="XM_033828372.1"/>
</dbReference>
<dbReference type="PANTHER" id="PTHR33048">
    <property type="entry name" value="PTH11-LIKE INTEGRAL MEMBRANE PROTEIN (AFU_ORTHOLOGUE AFUA_5G11245)"/>
    <property type="match status" value="1"/>
</dbReference>
<dbReference type="EMBL" id="ML987192">
    <property type="protein sequence ID" value="KAF2251883.1"/>
    <property type="molecule type" value="Genomic_DNA"/>
</dbReference>
<dbReference type="AlphaFoldDB" id="A0A6A6IQS9"/>
<evidence type="ECO:0000256" key="6">
    <source>
        <dbReference type="SAM" id="MobiDB-lite"/>
    </source>
</evidence>
<feature type="transmembrane region" description="Helical" evidence="7">
    <location>
        <begin position="214"/>
        <end position="233"/>
    </location>
</feature>
<dbReference type="InterPro" id="IPR052337">
    <property type="entry name" value="SAT4-like"/>
</dbReference>
<feature type="transmembrane region" description="Helical" evidence="7">
    <location>
        <begin position="96"/>
        <end position="118"/>
    </location>
</feature>
<dbReference type="GeneID" id="54581702"/>
<evidence type="ECO:0000259" key="8">
    <source>
        <dbReference type="Pfam" id="PF20684"/>
    </source>
</evidence>
<protein>
    <recommendedName>
        <fullName evidence="8">Rhodopsin domain-containing protein</fullName>
    </recommendedName>
</protein>
<keyword evidence="10" id="KW-1185">Reference proteome</keyword>
<sequence length="402" mass="44751">MADYFSNPPPGLDLNESRTASNNAIGIVLFVLSAVFVGLRLLTRLKYQQAKLGLDDWLMNLGLALNAGNLACCIAGGFYGLGKHIYTLGPYEMRKITIITFAYVFIYAWSVCIIKYSIIALYRRIFGMSWLGWWCVFLTTGYLITNHIVLPLYTKPLSYYWNQWYGAEGVVQVDEAKFYLGVGIINLFGDICILTVPVTHVLKLQMEITQKIAVLFMFLLGSFVCFASLYRIITIVHLTQTTDISYAKSDVFIWSSVEPSIGIISGCLPTLRPLLMHILEAVFGYVPASAHASSEGSSPLETISKKRTRKINKRDVLDETQFTQLGDDADTDGSAGKDRSRFQSGNRRPAEDEMGLTTVVQGKDSQVSVGMRTDQESLESTRNGSGITVSKEFAWGENTHAR</sequence>
<gene>
    <name evidence="9" type="ORF">BU26DRAFT_516624</name>
</gene>
<evidence type="ECO:0000313" key="10">
    <source>
        <dbReference type="Proteomes" id="UP000800094"/>
    </source>
</evidence>
<feature type="transmembrane region" description="Helical" evidence="7">
    <location>
        <begin position="20"/>
        <end position="42"/>
    </location>
</feature>
<evidence type="ECO:0000256" key="3">
    <source>
        <dbReference type="ARBA" id="ARBA00022989"/>
    </source>
</evidence>
<evidence type="ECO:0000256" key="5">
    <source>
        <dbReference type="ARBA" id="ARBA00038359"/>
    </source>
</evidence>
<feature type="transmembrane region" description="Helical" evidence="7">
    <location>
        <begin position="178"/>
        <end position="202"/>
    </location>
</feature>
<evidence type="ECO:0000256" key="7">
    <source>
        <dbReference type="SAM" id="Phobius"/>
    </source>
</evidence>
<dbReference type="Proteomes" id="UP000800094">
    <property type="component" value="Unassembled WGS sequence"/>
</dbReference>
<evidence type="ECO:0000313" key="9">
    <source>
        <dbReference type="EMBL" id="KAF2251883.1"/>
    </source>
</evidence>
<dbReference type="PANTHER" id="PTHR33048:SF163">
    <property type="entry name" value="INTEGRAL MEMBRANE PROTEIN (AFU_ORTHOLOGUE AFUA_8G05510)"/>
    <property type="match status" value="1"/>
</dbReference>